<sequence>CMIELTTFSLLLFPSLPKPPDNGPPPLPSSSLPEGYYEEAVPLGPGKAPEYITSSKDSF</sequence>
<proteinExistence type="predicted"/>
<feature type="non-terminal residue" evidence="2">
    <location>
        <position position="1"/>
    </location>
</feature>
<feature type="compositionally biased region" description="Pro residues" evidence="1">
    <location>
        <begin position="16"/>
        <end position="28"/>
    </location>
</feature>
<feature type="region of interest" description="Disordered" evidence="1">
    <location>
        <begin position="14"/>
        <end position="59"/>
    </location>
</feature>
<accession>A0ABD0Q0F2</accession>
<reference evidence="2 3" key="1">
    <citation type="submission" date="2024-05" db="EMBL/GenBank/DDBJ databases">
        <title>Genome sequencing and assembly of Indian major carp, Cirrhinus mrigala (Hamilton, 1822).</title>
        <authorList>
            <person name="Mohindra V."/>
            <person name="Chowdhury L.M."/>
            <person name="Lal K."/>
            <person name="Jena J.K."/>
        </authorList>
    </citation>
    <scope>NUCLEOTIDE SEQUENCE [LARGE SCALE GENOMIC DNA]</scope>
    <source>
        <strain evidence="2">CM1030</strain>
        <tissue evidence="2">Blood</tissue>
    </source>
</reference>
<evidence type="ECO:0000313" key="2">
    <source>
        <dbReference type="EMBL" id="KAL0179540.1"/>
    </source>
</evidence>
<dbReference type="EMBL" id="JAMKFB020000012">
    <property type="protein sequence ID" value="KAL0179540.1"/>
    <property type="molecule type" value="Genomic_DNA"/>
</dbReference>
<dbReference type="Proteomes" id="UP001529510">
    <property type="component" value="Unassembled WGS sequence"/>
</dbReference>
<comment type="caution">
    <text evidence="2">The sequence shown here is derived from an EMBL/GenBank/DDBJ whole genome shotgun (WGS) entry which is preliminary data.</text>
</comment>
<keyword evidence="3" id="KW-1185">Reference proteome</keyword>
<evidence type="ECO:0000256" key="1">
    <source>
        <dbReference type="SAM" id="MobiDB-lite"/>
    </source>
</evidence>
<protein>
    <submittedName>
        <fullName evidence="2">Uncharacterized protein</fullName>
    </submittedName>
</protein>
<dbReference type="AlphaFoldDB" id="A0ABD0Q0F2"/>
<organism evidence="2 3">
    <name type="scientific">Cirrhinus mrigala</name>
    <name type="common">Mrigala</name>
    <dbReference type="NCBI Taxonomy" id="683832"/>
    <lineage>
        <taxon>Eukaryota</taxon>
        <taxon>Metazoa</taxon>
        <taxon>Chordata</taxon>
        <taxon>Craniata</taxon>
        <taxon>Vertebrata</taxon>
        <taxon>Euteleostomi</taxon>
        <taxon>Actinopterygii</taxon>
        <taxon>Neopterygii</taxon>
        <taxon>Teleostei</taxon>
        <taxon>Ostariophysi</taxon>
        <taxon>Cypriniformes</taxon>
        <taxon>Cyprinidae</taxon>
        <taxon>Labeoninae</taxon>
        <taxon>Labeonini</taxon>
        <taxon>Cirrhinus</taxon>
    </lineage>
</organism>
<name>A0ABD0Q0F2_CIRMR</name>
<evidence type="ECO:0000313" key="3">
    <source>
        <dbReference type="Proteomes" id="UP001529510"/>
    </source>
</evidence>
<gene>
    <name evidence="2" type="ORF">M9458_024982</name>
</gene>